<evidence type="ECO:0000313" key="7">
    <source>
        <dbReference type="Proteomes" id="UP000002171"/>
    </source>
</evidence>
<dbReference type="InterPro" id="IPR050884">
    <property type="entry name" value="CNP_phosphodiesterase-III"/>
</dbReference>
<protein>
    <submittedName>
        <fullName evidence="6">Metallophosphoesterase</fullName>
    </submittedName>
</protein>
<dbReference type="PANTHER" id="PTHR42988">
    <property type="entry name" value="PHOSPHOHYDROLASE"/>
    <property type="match status" value="1"/>
</dbReference>
<sequence>MADTAPILLLQVSDMHLQQEPDMLLKGVNVEQRFQQVLVEIESQSADALLLTGDLTHHAPRAYERLVSYVDCLPYPAYWIPGNHDLPEEMARFTGTELAQRVKTFGGWKLIFLDSSSNPDGKGSGSLSETELSFLKAELSQTAADQHVLLVLHHHPVPVQSRWQDEICLANAEQFWQIVDLYPQVKGVIFGHVHQSWELQRGDIQLFSVPATAAQFKAQTDSSEVENDPKLAGPAYGRYQLHSCGKISQQVIRLPA</sequence>
<dbReference type="PANTHER" id="PTHR42988:SF2">
    <property type="entry name" value="CYCLIC NUCLEOTIDE PHOSPHODIESTERASE CBUA0032-RELATED"/>
    <property type="match status" value="1"/>
</dbReference>
<dbReference type="Proteomes" id="UP000002171">
    <property type="component" value="Unassembled WGS sequence"/>
</dbReference>
<accession>A0A7U8C7G1</accession>
<dbReference type="RefSeq" id="WP_007021990.1">
    <property type="nucleotide sequence ID" value="NZ_CH724126.1"/>
</dbReference>
<dbReference type="OrthoDB" id="9784378at2"/>
<feature type="domain" description="Calcineurin-like phosphoesterase" evidence="5">
    <location>
        <begin position="9"/>
        <end position="195"/>
    </location>
</feature>
<comment type="caution">
    <text evidence="6">The sequence shown here is derived from an EMBL/GenBank/DDBJ whole genome shotgun (WGS) entry which is preliminary data.</text>
</comment>
<dbReference type="GO" id="GO:0016787">
    <property type="term" value="F:hydrolase activity"/>
    <property type="evidence" value="ECO:0007669"/>
    <property type="project" value="UniProtKB-KW"/>
</dbReference>
<comment type="similarity">
    <text evidence="4">Belongs to the cyclic nucleotide phosphodiesterase class-III family.</text>
</comment>
<keyword evidence="2" id="KW-0378">Hydrolase</keyword>
<keyword evidence="3" id="KW-0408">Iron</keyword>
<evidence type="ECO:0000259" key="5">
    <source>
        <dbReference type="Pfam" id="PF00149"/>
    </source>
</evidence>
<dbReference type="Gene3D" id="3.60.21.10">
    <property type="match status" value="1"/>
</dbReference>
<evidence type="ECO:0000256" key="4">
    <source>
        <dbReference type="ARBA" id="ARBA00025742"/>
    </source>
</evidence>
<gene>
    <name evidence="6" type="ORF">MED92_07631</name>
</gene>
<proteinExistence type="inferred from homology"/>
<dbReference type="EMBL" id="AAOW01000001">
    <property type="protein sequence ID" value="EAR62972.1"/>
    <property type="molecule type" value="Genomic_DNA"/>
</dbReference>
<evidence type="ECO:0000313" key="6">
    <source>
        <dbReference type="EMBL" id="EAR62972.1"/>
    </source>
</evidence>
<organism evidence="6 7">
    <name type="scientific">Neptuniibacter caesariensis</name>
    <dbReference type="NCBI Taxonomy" id="207954"/>
    <lineage>
        <taxon>Bacteria</taxon>
        <taxon>Pseudomonadati</taxon>
        <taxon>Pseudomonadota</taxon>
        <taxon>Gammaproteobacteria</taxon>
        <taxon>Oceanospirillales</taxon>
        <taxon>Oceanospirillaceae</taxon>
        <taxon>Neptuniibacter</taxon>
    </lineage>
</organism>
<dbReference type="SUPFAM" id="SSF56300">
    <property type="entry name" value="Metallo-dependent phosphatases"/>
    <property type="match status" value="1"/>
</dbReference>
<dbReference type="InterPro" id="IPR029052">
    <property type="entry name" value="Metallo-depent_PP-like"/>
</dbReference>
<keyword evidence="1" id="KW-0479">Metal-binding</keyword>
<dbReference type="InterPro" id="IPR004843">
    <property type="entry name" value="Calcineurin-like_PHP"/>
</dbReference>
<name>A0A7U8C7G1_NEPCE</name>
<dbReference type="GO" id="GO:0046872">
    <property type="term" value="F:metal ion binding"/>
    <property type="evidence" value="ECO:0007669"/>
    <property type="project" value="UniProtKB-KW"/>
</dbReference>
<evidence type="ECO:0000256" key="1">
    <source>
        <dbReference type="ARBA" id="ARBA00022723"/>
    </source>
</evidence>
<dbReference type="Pfam" id="PF00149">
    <property type="entry name" value="Metallophos"/>
    <property type="match status" value="1"/>
</dbReference>
<dbReference type="AlphaFoldDB" id="A0A7U8C7G1"/>
<evidence type="ECO:0000256" key="2">
    <source>
        <dbReference type="ARBA" id="ARBA00022801"/>
    </source>
</evidence>
<reference evidence="6 7" key="1">
    <citation type="submission" date="2006-02" db="EMBL/GenBank/DDBJ databases">
        <authorList>
            <person name="Pinhassi J."/>
            <person name="Pedros-Alio C."/>
            <person name="Ferriera S."/>
            <person name="Johnson J."/>
            <person name="Kravitz S."/>
            <person name="Halpern A."/>
            <person name="Remington K."/>
            <person name="Beeson K."/>
            <person name="Tran B."/>
            <person name="Rogers Y.-H."/>
            <person name="Friedman R."/>
            <person name="Venter J.C."/>
        </authorList>
    </citation>
    <scope>NUCLEOTIDE SEQUENCE [LARGE SCALE GENOMIC DNA]</scope>
    <source>
        <strain evidence="6 7">MED92</strain>
    </source>
</reference>
<evidence type="ECO:0000256" key="3">
    <source>
        <dbReference type="ARBA" id="ARBA00023004"/>
    </source>
</evidence>
<keyword evidence="7" id="KW-1185">Reference proteome</keyword>